<name>A0AAW1R486_9CHLO</name>
<sequence length="99" mass="10426">MISPVFDLYSLKKQNVASAVPGSAHGAAAVGLGTSVGHEHRETEASANLSLVLTFSNILLALVLRKLGLTLDQLDTLQQAKVVEGSEQAIAQVEEKKAM</sequence>
<dbReference type="Proteomes" id="UP001445335">
    <property type="component" value="Unassembled WGS sequence"/>
</dbReference>
<proteinExistence type="predicted"/>
<accession>A0AAW1R486</accession>
<comment type="caution">
    <text evidence="1">The sequence shown here is derived from an EMBL/GenBank/DDBJ whole genome shotgun (WGS) entry which is preliminary data.</text>
</comment>
<protein>
    <submittedName>
        <fullName evidence="1">Uncharacterized protein</fullName>
    </submittedName>
</protein>
<gene>
    <name evidence="1" type="ORF">WJX81_002910</name>
</gene>
<dbReference type="AlphaFoldDB" id="A0AAW1R486"/>
<reference evidence="1 2" key="1">
    <citation type="journal article" date="2024" name="Nat. Commun.">
        <title>Phylogenomics reveals the evolutionary origins of lichenization in chlorophyte algae.</title>
        <authorList>
            <person name="Puginier C."/>
            <person name="Libourel C."/>
            <person name="Otte J."/>
            <person name="Skaloud P."/>
            <person name="Haon M."/>
            <person name="Grisel S."/>
            <person name="Petersen M."/>
            <person name="Berrin J.G."/>
            <person name="Delaux P.M."/>
            <person name="Dal Grande F."/>
            <person name="Keller J."/>
        </authorList>
    </citation>
    <scope>NUCLEOTIDE SEQUENCE [LARGE SCALE GENOMIC DNA]</scope>
    <source>
        <strain evidence="1 2">SAG 245.80</strain>
    </source>
</reference>
<organism evidence="1 2">
    <name type="scientific">Elliptochloris bilobata</name>
    <dbReference type="NCBI Taxonomy" id="381761"/>
    <lineage>
        <taxon>Eukaryota</taxon>
        <taxon>Viridiplantae</taxon>
        <taxon>Chlorophyta</taxon>
        <taxon>core chlorophytes</taxon>
        <taxon>Trebouxiophyceae</taxon>
        <taxon>Trebouxiophyceae incertae sedis</taxon>
        <taxon>Elliptochloris clade</taxon>
        <taxon>Elliptochloris</taxon>
    </lineage>
</organism>
<dbReference type="EMBL" id="JALJOU010000052">
    <property type="protein sequence ID" value="KAK9828092.1"/>
    <property type="molecule type" value="Genomic_DNA"/>
</dbReference>
<evidence type="ECO:0000313" key="1">
    <source>
        <dbReference type="EMBL" id="KAK9828092.1"/>
    </source>
</evidence>
<keyword evidence="2" id="KW-1185">Reference proteome</keyword>
<evidence type="ECO:0000313" key="2">
    <source>
        <dbReference type="Proteomes" id="UP001445335"/>
    </source>
</evidence>